<dbReference type="Proteomes" id="UP000002506">
    <property type="component" value="Chromosome"/>
</dbReference>
<dbReference type="AlphaFoldDB" id="D2BIW1"/>
<reference evidence="1 2" key="1">
    <citation type="journal article" date="2009" name="PLoS Genet.">
        <title>Localized plasticity in the streamlined genomes of vinyl chloride respiring Dehalococcoides.</title>
        <authorList>
            <person name="McMurdie P.J."/>
            <person name="Behrens S.F."/>
            <person name="Muller J.A."/>
            <person name="Goke J."/>
            <person name="Ritalahti K.M."/>
            <person name="Wagner R."/>
            <person name="Goltsman E."/>
            <person name="Lapidus A."/>
            <person name="Holmes S."/>
            <person name="Loffler F.E."/>
            <person name="Spormann A.M."/>
        </authorList>
    </citation>
    <scope>NUCLEOTIDE SEQUENCE [LARGE SCALE GENOMIC DNA]</scope>
    <source>
        <strain evidence="1 2">VS</strain>
    </source>
</reference>
<proteinExistence type="predicted"/>
<dbReference type="RefSeq" id="WP_012882407.1">
    <property type="nucleotide sequence ID" value="NC_013552.1"/>
</dbReference>
<protein>
    <recommendedName>
        <fullName evidence="3">DUF3795 domain-containing protein</fullName>
    </recommendedName>
</protein>
<organism evidence="1 2">
    <name type="scientific">Dehalococcoides mccartyi (strain VS)</name>
    <dbReference type="NCBI Taxonomy" id="311424"/>
    <lineage>
        <taxon>Bacteria</taxon>
        <taxon>Bacillati</taxon>
        <taxon>Chloroflexota</taxon>
        <taxon>Dehalococcoidia</taxon>
        <taxon>Dehalococcoidales</taxon>
        <taxon>Dehalococcoidaceae</taxon>
        <taxon>Dehalococcoides</taxon>
    </lineage>
</organism>
<evidence type="ECO:0000313" key="1">
    <source>
        <dbReference type="EMBL" id="ACZ62261.1"/>
    </source>
</evidence>
<dbReference type="HOGENOM" id="CLU_125869_0_0_0"/>
<name>D2BIW1_DEHMV</name>
<dbReference type="KEGG" id="dev:DhcVS_1147"/>
<gene>
    <name evidence="1" type="ordered locus">DhcVS_1147</name>
</gene>
<evidence type="ECO:0008006" key="3">
    <source>
        <dbReference type="Google" id="ProtNLM"/>
    </source>
</evidence>
<dbReference type="eggNOG" id="ENOG502ZB49">
    <property type="taxonomic scope" value="Bacteria"/>
</dbReference>
<accession>D2BIW1</accession>
<evidence type="ECO:0000313" key="2">
    <source>
        <dbReference type="Proteomes" id="UP000002506"/>
    </source>
</evidence>
<dbReference type="EMBL" id="CP001827">
    <property type="protein sequence ID" value="ACZ62261.1"/>
    <property type="molecule type" value="Genomic_DNA"/>
</dbReference>
<dbReference type="OrthoDB" id="166000at2"/>
<sequence length="189" mass="20932">MANEGSRFQKEYPCIALCGLECYACPRYHTSGSSRCPGCAGKDFAEKHPSCGIISCAFKHGKPESCGLCPEIDTCSRISRLKAVTKDLPGYPSYQTRINNLSKIKENGFEAFLDTCLRKESLLKTLLGKYNDGRKKAFYCRAVQLLPLTDLENLLDENSKKRYKSVEDAALAVSNSLKELANKLGIEVC</sequence>